<organism evidence="1 2">
    <name type="scientific">Penicillium subrubescens</name>
    <dbReference type="NCBI Taxonomy" id="1316194"/>
    <lineage>
        <taxon>Eukaryota</taxon>
        <taxon>Fungi</taxon>
        <taxon>Dikarya</taxon>
        <taxon>Ascomycota</taxon>
        <taxon>Pezizomycotina</taxon>
        <taxon>Eurotiomycetes</taxon>
        <taxon>Eurotiomycetidae</taxon>
        <taxon>Eurotiales</taxon>
        <taxon>Aspergillaceae</taxon>
        <taxon>Penicillium</taxon>
    </lineage>
</organism>
<evidence type="ECO:0008006" key="3">
    <source>
        <dbReference type="Google" id="ProtNLM"/>
    </source>
</evidence>
<name>A0A1Q5UAK6_9EURO</name>
<evidence type="ECO:0000313" key="1">
    <source>
        <dbReference type="EMBL" id="OKP09500.1"/>
    </source>
</evidence>
<keyword evidence="2" id="KW-1185">Reference proteome</keyword>
<dbReference type="Proteomes" id="UP000186955">
    <property type="component" value="Unassembled WGS sequence"/>
</dbReference>
<reference evidence="1 2" key="1">
    <citation type="submission" date="2016-10" db="EMBL/GenBank/DDBJ databases">
        <title>Genome sequence of the ascomycete fungus Penicillium subrubescens.</title>
        <authorList>
            <person name="De Vries R.P."/>
            <person name="Peng M."/>
            <person name="Dilokpimol A."/>
            <person name="Hilden K."/>
            <person name="Makela M.R."/>
            <person name="Grigoriev I."/>
            <person name="Riley R."/>
            <person name="Granchi Z."/>
        </authorList>
    </citation>
    <scope>NUCLEOTIDE SEQUENCE [LARGE SCALE GENOMIC DNA]</scope>
    <source>
        <strain evidence="1 2">CBS 132785</strain>
    </source>
</reference>
<dbReference type="PANTHER" id="PTHR47843">
    <property type="entry name" value="BTB DOMAIN-CONTAINING PROTEIN-RELATED"/>
    <property type="match status" value="1"/>
</dbReference>
<proteinExistence type="predicted"/>
<dbReference type="InterPro" id="IPR011333">
    <property type="entry name" value="SKP1/BTB/POZ_sf"/>
</dbReference>
<comment type="caution">
    <text evidence="1">The sequence shown here is derived from an EMBL/GenBank/DDBJ whole genome shotgun (WGS) entry which is preliminary data.</text>
</comment>
<dbReference type="STRING" id="1316194.A0A1Q5UAK6"/>
<evidence type="ECO:0000313" key="2">
    <source>
        <dbReference type="Proteomes" id="UP000186955"/>
    </source>
</evidence>
<dbReference type="OrthoDB" id="6359816at2759"/>
<protein>
    <recommendedName>
        <fullName evidence="3">BTB domain-containing protein</fullName>
    </recommendedName>
</protein>
<dbReference type="Gene3D" id="3.30.710.10">
    <property type="entry name" value="Potassium Channel Kv1.1, Chain A"/>
    <property type="match status" value="1"/>
</dbReference>
<dbReference type="EMBL" id="MNBE01000509">
    <property type="protein sequence ID" value="OKP09500.1"/>
    <property type="molecule type" value="Genomic_DNA"/>
</dbReference>
<dbReference type="PANTHER" id="PTHR47843:SF2">
    <property type="entry name" value="BTB DOMAIN-CONTAINING PROTEIN"/>
    <property type="match status" value="1"/>
</dbReference>
<gene>
    <name evidence="1" type="ORF">PENSUB_5149</name>
</gene>
<accession>A0A1Q5UAK6</accession>
<sequence>MSTYVEFLQSDMIELCASGSTCTFRIHQKLLQNKCKAASGAFRHKFPEAESKRYTFSETADLTISQFVEWAYKGDYDEPDLSAVDKCQWKQHKHKQEAPGAEMTIATSEDNADAEGVLMHHTLLCHLRVYIFADTYLVSGLRTLAFEKLTAGLIEMGLPGTLNEQLAVVDCLKEAFTRVPARDDLLDWLARYAAWSLDRLRQVTQFHDVLKDRPALGSCMMETLNPATEAPWKAKARKLRVPAYSARDDSMYAEDEPVYE</sequence>
<dbReference type="AlphaFoldDB" id="A0A1Q5UAK6"/>